<dbReference type="GO" id="GO:0003997">
    <property type="term" value="F:acyl-CoA oxidase activity"/>
    <property type="evidence" value="ECO:0007669"/>
    <property type="project" value="InterPro"/>
</dbReference>
<sequence length="575" mass="63857">MRVTRDLARSPLFQLHPEGLSMEERVHVTYERAKRIAEVYNFTAKDLLTLSPKFWEFHTDPIWSMDGAAGTLLTLQYNCCAGTLAMFSAKRADLREVLQEVLDFKVSGQFCLTEVGHGLDVIHLETTATLLESGDFELHTPYERAAKYMPPTAPAGIPCVAIVFARVLVHNEDRGVKAFFMRLHDGFNMAPGVVCKLLPQRGGSRPVNHSLTYFHYVRLPRSALLGSLDKPEDPRAAFFHNISRVAVGTIAIGSLGIPALQMSSFIAARYSQRRTIVNSAGERKPIIEFWTQKAPIVTAVARAFVMKAMHDKAVSLFLDPSLDYRVRHAIASILKVVMIQHAQEAHLTLSERCGAQGLFEVNQLNAMHADMRGTAIAEGDLLGISVRLATELLLGRYEIPHTSDENSLLYKHEAGMFAELREHLHEIKNHRSVAYDRLVLPDSVPLVQAIGHRIAYDAAVAAGVDACLVDLYVATCIKLDPAWYLEELGINRTAQKDMESSAIDAVYQRLEEYLEKMDVESYVSAPLISDTAWNDYVRSLETFGDSTANVSKCHVPCSAGIVAKASFLPQNSLHV</sequence>
<dbReference type="InParanoid" id="A0A165C183"/>
<dbReference type="PANTHER" id="PTHR10909">
    <property type="entry name" value="ELECTRON TRANSPORT OXIDOREDUCTASE"/>
    <property type="match status" value="1"/>
</dbReference>
<dbReference type="GO" id="GO:0005777">
    <property type="term" value="C:peroxisome"/>
    <property type="evidence" value="ECO:0007669"/>
    <property type="project" value="InterPro"/>
</dbReference>
<gene>
    <name evidence="2" type="ORF">LAESUDRAFT_662761</name>
</gene>
<dbReference type="InterPro" id="IPR046373">
    <property type="entry name" value="Acyl-CoA_Oxase/DH_mid-dom_sf"/>
</dbReference>
<organism evidence="2 3">
    <name type="scientific">Laetiporus sulphureus 93-53</name>
    <dbReference type="NCBI Taxonomy" id="1314785"/>
    <lineage>
        <taxon>Eukaryota</taxon>
        <taxon>Fungi</taxon>
        <taxon>Dikarya</taxon>
        <taxon>Basidiomycota</taxon>
        <taxon>Agaricomycotina</taxon>
        <taxon>Agaricomycetes</taxon>
        <taxon>Polyporales</taxon>
        <taxon>Laetiporus</taxon>
    </lineage>
</organism>
<evidence type="ECO:0000313" key="2">
    <source>
        <dbReference type="EMBL" id="KZT02015.1"/>
    </source>
</evidence>
<reference evidence="2 3" key="1">
    <citation type="journal article" date="2016" name="Mol. Biol. Evol.">
        <title>Comparative Genomics of Early-Diverging Mushroom-Forming Fungi Provides Insights into the Origins of Lignocellulose Decay Capabilities.</title>
        <authorList>
            <person name="Nagy L.G."/>
            <person name="Riley R."/>
            <person name="Tritt A."/>
            <person name="Adam C."/>
            <person name="Daum C."/>
            <person name="Floudas D."/>
            <person name="Sun H."/>
            <person name="Yadav J.S."/>
            <person name="Pangilinan J."/>
            <person name="Larsson K.H."/>
            <person name="Matsuura K."/>
            <person name="Barry K."/>
            <person name="Labutti K."/>
            <person name="Kuo R."/>
            <person name="Ohm R.A."/>
            <person name="Bhattacharya S.S."/>
            <person name="Shirouzu T."/>
            <person name="Yoshinaga Y."/>
            <person name="Martin F.M."/>
            <person name="Grigoriev I.V."/>
            <person name="Hibbett D.S."/>
        </authorList>
    </citation>
    <scope>NUCLEOTIDE SEQUENCE [LARGE SCALE GENOMIC DNA]</scope>
    <source>
        <strain evidence="2 3">93-53</strain>
    </source>
</reference>
<dbReference type="Proteomes" id="UP000076871">
    <property type="component" value="Unassembled WGS sequence"/>
</dbReference>
<dbReference type="SUPFAM" id="SSF47203">
    <property type="entry name" value="Acyl-CoA dehydrogenase C-terminal domain-like"/>
    <property type="match status" value="1"/>
</dbReference>
<keyword evidence="3" id="KW-1185">Reference proteome</keyword>
<evidence type="ECO:0000259" key="1">
    <source>
        <dbReference type="Pfam" id="PF22924"/>
    </source>
</evidence>
<dbReference type="OrthoDB" id="538336at2759"/>
<dbReference type="InterPro" id="IPR036250">
    <property type="entry name" value="AcylCo_DH-like_C"/>
</dbReference>
<dbReference type="RefSeq" id="XP_040759755.1">
    <property type="nucleotide sequence ID" value="XM_040905012.1"/>
</dbReference>
<dbReference type="EMBL" id="KV427657">
    <property type="protein sequence ID" value="KZT02015.1"/>
    <property type="molecule type" value="Genomic_DNA"/>
</dbReference>
<evidence type="ECO:0000313" key="3">
    <source>
        <dbReference type="Proteomes" id="UP000076871"/>
    </source>
</evidence>
<dbReference type="Gene3D" id="2.40.110.10">
    <property type="entry name" value="Butyryl-CoA Dehydrogenase, subunit A, domain 2"/>
    <property type="match status" value="1"/>
</dbReference>
<dbReference type="STRING" id="1314785.A0A165C183"/>
<feature type="domain" description="Acyl-CoA oxidase C-alpha1" evidence="1">
    <location>
        <begin position="259"/>
        <end position="382"/>
    </location>
</feature>
<dbReference type="GeneID" id="63822042"/>
<dbReference type="InterPro" id="IPR055060">
    <property type="entry name" value="ACOX_C_alpha1"/>
</dbReference>
<dbReference type="GO" id="GO:0071949">
    <property type="term" value="F:FAD binding"/>
    <property type="evidence" value="ECO:0007669"/>
    <property type="project" value="InterPro"/>
</dbReference>
<dbReference type="InterPro" id="IPR009100">
    <property type="entry name" value="AcylCoA_DH/oxidase_NM_dom_sf"/>
</dbReference>
<dbReference type="PANTHER" id="PTHR10909:SF382">
    <property type="entry name" value="ACYL-COENZYME A OXIDASE"/>
    <property type="match status" value="1"/>
</dbReference>
<dbReference type="InterPro" id="IPR012258">
    <property type="entry name" value="Acyl-CoA_oxidase"/>
</dbReference>
<accession>A0A165C183</accession>
<dbReference type="SUPFAM" id="SSF56645">
    <property type="entry name" value="Acyl-CoA dehydrogenase NM domain-like"/>
    <property type="match status" value="1"/>
</dbReference>
<protein>
    <submittedName>
        <fullName evidence="2">Acyl-CoA dehydrogenase NM domain-like protein</fullName>
    </submittedName>
</protein>
<name>A0A165C183_9APHY</name>
<dbReference type="GO" id="GO:0055088">
    <property type="term" value="P:lipid homeostasis"/>
    <property type="evidence" value="ECO:0007669"/>
    <property type="project" value="TreeGrafter"/>
</dbReference>
<proteinExistence type="predicted"/>
<dbReference type="Gene3D" id="1.20.140.10">
    <property type="entry name" value="Butyryl-CoA Dehydrogenase, subunit A, domain 3"/>
    <property type="match status" value="1"/>
</dbReference>
<dbReference type="Pfam" id="PF22924">
    <property type="entry name" value="ACOX_C_alpha1"/>
    <property type="match status" value="1"/>
</dbReference>
<dbReference type="GO" id="GO:0005504">
    <property type="term" value="F:fatty acid binding"/>
    <property type="evidence" value="ECO:0007669"/>
    <property type="project" value="TreeGrafter"/>
</dbReference>
<dbReference type="AlphaFoldDB" id="A0A165C183"/>
<dbReference type="GO" id="GO:0033540">
    <property type="term" value="P:fatty acid beta-oxidation using acyl-CoA oxidase"/>
    <property type="evidence" value="ECO:0007669"/>
    <property type="project" value="TreeGrafter"/>
</dbReference>